<name>A0ABV9E1R9_9ACTN</name>
<dbReference type="PANTHER" id="PTHR46696">
    <property type="entry name" value="P450, PUTATIVE (EUROFUNG)-RELATED"/>
    <property type="match status" value="1"/>
</dbReference>
<reference evidence="3" key="1">
    <citation type="journal article" date="2019" name="Int. J. Syst. Evol. Microbiol.">
        <title>The Global Catalogue of Microorganisms (GCM) 10K type strain sequencing project: providing services to taxonomists for standard genome sequencing and annotation.</title>
        <authorList>
            <consortium name="The Broad Institute Genomics Platform"/>
            <consortium name="The Broad Institute Genome Sequencing Center for Infectious Disease"/>
            <person name="Wu L."/>
            <person name="Ma J."/>
        </authorList>
    </citation>
    <scope>NUCLEOTIDE SEQUENCE [LARGE SCALE GENOMIC DNA]</scope>
    <source>
        <strain evidence="3">XZYJ18</strain>
    </source>
</reference>
<evidence type="ECO:0000256" key="1">
    <source>
        <dbReference type="ARBA" id="ARBA00010617"/>
    </source>
</evidence>
<keyword evidence="3" id="KW-1185">Reference proteome</keyword>
<evidence type="ECO:0000313" key="2">
    <source>
        <dbReference type="EMBL" id="MFC4565046.1"/>
    </source>
</evidence>
<dbReference type="Gene3D" id="1.10.630.10">
    <property type="entry name" value="Cytochrome P450"/>
    <property type="match status" value="1"/>
</dbReference>
<accession>A0ABV9E1R9</accession>
<protein>
    <submittedName>
        <fullName evidence="2">Cytochrome P450</fullName>
    </submittedName>
</protein>
<dbReference type="RefSeq" id="WP_378578671.1">
    <property type="nucleotide sequence ID" value="NZ_JBHSFQ010000031.1"/>
</dbReference>
<dbReference type="SUPFAM" id="SSF48264">
    <property type="entry name" value="Cytochrome P450"/>
    <property type="match status" value="1"/>
</dbReference>
<evidence type="ECO:0000313" key="3">
    <source>
        <dbReference type="Proteomes" id="UP001595923"/>
    </source>
</evidence>
<dbReference type="PRINTS" id="PR00359">
    <property type="entry name" value="BP450"/>
</dbReference>
<dbReference type="Proteomes" id="UP001595923">
    <property type="component" value="Unassembled WGS sequence"/>
</dbReference>
<dbReference type="Pfam" id="PF00067">
    <property type="entry name" value="p450"/>
    <property type="match status" value="1"/>
</dbReference>
<proteinExistence type="inferred from homology"/>
<comment type="similarity">
    <text evidence="1">Belongs to the cytochrome P450 family.</text>
</comment>
<sequence>MAGEPVVLHPPFDIDGKEIADRLLAAGPVARVQLPGLALHAVTHNAELRRVLSDTETFVRGAEHWRAVREGEVDRDAPLIRIILGSESMLARNGADHRRLRRLLQDKFSHRRIHDLRPRIAGITRDLLDDMGRAGGTVDVKAVFARPLPTRVLCELLGVTGDDDIRTMSDYTSRSFSGTGRDDVDEARAFIVKLIAEKRRDPGEDLISALVSAHGDDRLSDMELIDNVRLLVVAGFETTMGALTNVVRALLTHPDQYALLRSGRVGWDAVIEEVLRWDTSVALLPAVFTTREVELGGVTLPEGEALLLGYSAANRDPNAFAGADRLDFTRPASQNLVFGHHAHRCLGEPLARAELGVALPMLFERFPDIALTGERIRPTPSPMMNHPLELKVRLTAGG</sequence>
<dbReference type="InterPro" id="IPR036396">
    <property type="entry name" value="Cyt_P450_sf"/>
</dbReference>
<gene>
    <name evidence="2" type="ORF">ACFO4E_24585</name>
</gene>
<dbReference type="InterPro" id="IPR001128">
    <property type="entry name" value="Cyt_P450"/>
</dbReference>
<dbReference type="EMBL" id="JBHSFQ010000031">
    <property type="protein sequence ID" value="MFC4565046.1"/>
    <property type="molecule type" value="Genomic_DNA"/>
</dbReference>
<organism evidence="2 3">
    <name type="scientific">Nocardiopsis mangrovi</name>
    <dbReference type="NCBI Taxonomy" id="1179818"/>
    <lineage>
        <taxon>Bacteria</taxon>
        <taxon>Bacillati</taxon>
        <taxon>Actinomycetota</taxon>
        <taxon>Actinomycetes</taxon>
        <taxon>Streptosporangiales</taxon>
        <taxon>Nocardiopsidaceae</taxon>
        <taxon>Nocardiopsis</taxon>
    </lineage>
</organism>
<dbReference type="InterPro" id="IPR002397">
    <property type="entry name" value="Cyt_P450_B"/>
</dbReference>
<dbReference type="PANTHER" id="PTHR46696:SF1">
    <property type="entry name" value="CYTOCHROME P450 YJIB-RELATED"/>
    <property type="match status" value="1"/>
</dbReference>
<comment type="caution">
    <text evidence="2">The sequence shown here is derived from an EMBL/GenBank/DDBJ whole genome shotgun (WGS) entry which is preliminary data.</text>
</comment>